<evidence type="ECO:0000313" key="3">
    <source>
        <dbReference type="EMBL" id="KAG2639585.1"/>
    </source>
</evidence>
<evidence type="ECO:0008006" key="5">
    <source>
        <dbReference type="Google" id="ProtNLM"/>
    </source>
</evidence>
<dbReference type="InterPro" id="IPR056594">
    <property type="entry name" value="AT5G49610-like_b-prop"/>
</dbReference>
<protein>
    <recommendedName>
        <fullName evidence="5">F-box domain-containing protein</fullName>
    </recommendedName>
</protein>
<dbReference type="PANTHER" id="PTHR32133:SF408">
    <property type="entry name" value="OS07G0120400 PROTEIN"/>
    <property type="match status" value="1"/>
</dbReference>
<sequence length="388" mass="42506">MAAHPRAPPPELIGDAVAQILVRIPPDESAHLARASLVCKLWRRIISDPGFTRLYREFHHRTPPLLGFLHNTERGSLFFPTAAACPFPRSPCGRWRDLDYRRWWALDCRHGRVLFQDAADTRKLIVWDPIGGGQEELDKPHHFQHTMMCTAAKVLCAAAAGCDHVGCPFLVALVGIYGGSAHGCVYSSEARAWGEPAVSLHLGTAGRRILNLRRGALVGDDAYFIACDGDAILKYDLRRNRLSAINPPGRHGTNIILMPAGDDGASLGLAGIKDTKLHLWSRKQVDDEGTRRVAVARWWVQCRVVELERLLHVDCRRAMVIGFAEGVGVLFVRVDASTFMIELKSGQVSKVSDSGVFYSALPFMSFHASAAGFASSTVSASPLPAEGK</sequence>
<dbReference type="SUPFAM" id="SSF81383">
    <property type="entry name" value="F-box domain"/>
    <property type="match status" value="1"/>
</dbReference>
<evidence type="ECO:0000313" key="4">
    <source>
        <dbReference type="Proteomes" id="UP000823388"/>
    </source>
</evidence>
<name>A0A8T0VXB6_PANVG</name>
<evidence type="ECO:0000259" key="2">
    <source>
        <dbReference type="Pfam" id="PF23635"/>
    </source>
</evidence>
<gene>
    <name evidence="3" type="ORF">PVAP13_2KG023300</name>
</gene>
<dbReference type="Pfam" id="PF23635">
    <property type="entry name" value="Beta-prop_AT5G49610-like"/>
    <property type="match status" value="1"/>
</dbReference>
<dbReference type="InterPro" id="IPR001810">
    <property type="entry name" value="F-box_dom"/>
</dbReference>
<proteinExistence type="predicted"/>
<organism evidence="3 4">
    <name type="scientific">Panicum virgatum</name>
    <name type="common">Blackwell switchgrass</name>
    <dbReference type="NCBI Taxonomy" id="38727"/>
    <lineage>
        <taxon>Eukaryota</taxon>
        <taxon>Viridiplantae</taxon>
        <taxon>Streptophyta</taxon>
        <taxon>Embryophyta</taxon>
        <taxon>Tracheophyta</taxon>
        <taxon>Spermatophyta</taxon>
        <taxon>Magnoliopsida</taxon>
        <taxon>Liliopsida</taxon>
        <taxon>Poales</taxon>
        <taxon>Poaceae</taxon>
        <taxon>PACMAD clade</taxon>
        <taxon>Panicoideae</taxon>
        <taxon>Panicodae</taxon>
        <taxon>Paniceae</taxon>
        <taxon>Panicinae</taxon>
        <taxon>Panicum</taxon>
        <taxon>Panicum sect. Hiantes</taxon>
    </lineage>
</organism>
<dbReference type="Proteomes" id="UP000823388">
    <property type="component" value="Chromosome 2K"/>
</dbReference>
<dbReference type="Gene3D" id="1.20.1280.50">
    <property type="match status" value="1"/>
</dbReference>
<evidence type="ECO:0000259" key="1">
    <source>
        <dbReference type="Pfam" id="PF00646"/>
    </source>
</evidence>
<dbReference type="InterPro" id="IPR036047">
    <property type="entry name" value="F-box-like_dom_sf"/>
</dbReference>
<dbReference type="EMBL" id="CM029039">
    <property type="protein sequence ID" value="KAG2639585.1"/>
    <property type="molecule type" value="Genomic_DNA"/>
</dbReference>
<keyword evidence="4" id="KW-1185">Reference proteome</keyword>
<reference evidence="3" key="1">
    <citation type="submission" date="2020-05" db="EMBL/GenBank/DDBJ databases">
        <title>WGS assembly of Panicum virgatum.</title>
        <authorList>
            <person name="Lovell J.T."/>
            <person name="Jenkins J."/>
            <person name="Shu S."/>
            <person name="Juenger T.E."/>
            <person name="Schmutz J."/>
        </authorList>
    </citation>
    <scope>NUCLEOTIDE SEQUENCE</scope>
    <source>
        <strain evidence="3">AP13</strain>
    </source>
</reference>
<dbReference type="AlphaFoldDB" id="A0A8T0VXB6"/>
<comment type="caution">
    <text evidence="3">The sequence shown here is derived from an EMBL/GenBank/DDBJ whole genome shotgun (WGS) entry which is preliminary data.</text>
</comment>
<dbReference type="Pfam" id="PF00646">
    <property type="entry name" value="F-box"/>
    <property type="match status" value="1"/>
</dbReference>
<accession>A0A8T0VXB6</accession>
<dbReference type="PANTHER" id="PTHR32133">
    <property type="entry name" value="OS07G0120400 PROTEIN"/>
    <property type="match status" value="1"/>
</dbReference>
<feature type="domain" description="F-box protein AT5G49610-like beta-propeller" evidence="2">
    <location>
        <begin position="106"/>
        <end position="364"/>
    </location>
</feature>
<feature type="domain" description="F-box" evidence="1">
    <location>
        <begin position="15"/>
        <end position="53"/>
    </location>
</feature>